<gene>
    <name evidence="4" type="primary">cut12</name>
    <name evidence="4" type="ORF">SOMG_00176</name>
</gene>
<evidence type="ECO:0000259" key="3">
    <source>
        <dbReference type="Pfam" id="PF11500"/>
    </source>
</evidence>
<protein>
    <submittedName>
        <fullName evidence="4">Spindle pole body cell cycle signaling scaffold Cut12</fullName>
    </submittedName>
</protein>
<proteinExistence type="predicted"/>
<evidence type="ECO:0000256" key="1">
    <source>
        <dbReference type="SAM" id="Coils"/>
    </source>
</evidence>
<feature type="compositionally biased region" description="Basic and acidic residues" evidence="2">
    <location>
        <begin position="553"/>
        <end position="576"/>
    </location>
</feature>
<dbReference type="EMBL" id="CP115611">
    <property type="protein sequence ID" value="WBW72196.1"/>
    <property type="molecule type" value="Genomic_DNA"/>
</dbReference>
<feature type="coiled-coil region" evidence="1">
    <location>
        <begin position="292"/>
        <end position="319"/>
    </location>
</feature>
<feature type="domain" description="Spindle pole body-associated protein cut12" evidence="3">
    <location>
        <begin position="262"/>
        <end position="349"/>
    </location>
</feature>
<feature type="region of interest" description="Disordered" evidence="2">
    <location>
        <begin position="508"/>
        <end position="576"/>
    </location>
</feature>
<evidence type="ECO:0000256" key="2">
    <source>
        <dbReference type="SAM" id="MobiDB-lite"/>
    </source>
</evidence>
<feature type="compositionally biased region" description="Basic and acidic residues" evidence="2">
    <location>
        <begin position="47"/>
        <end position="64"/>
    </location>
</feature>
<keyword evidence="1" id="KW-0175">Coiled coil</keyword>
<feature type="compositionally biased region" description="Basic and acidic residues" evidence="2">
    <location>
        <begin position="165"/>
        <end position="183"/>
    </location>
</feature>
<dbReference type="GeneID" id="80873661"/>
<keyword evidence="5" id="KW-1185">Reference proteome</keyword>
<feature type="region of interest" description="Disordered" evidence="2">
    <location>
        <begin position="165"/>
        <end position="224"/>
    </location>
</feature>
<dbReference type="Pfam" id="PF11500">
    <property type="entry name" value="Cut12"/>
    <property type="match status" value="1"/>
</dbReference>
<evidence type="ECO:0000313" key="4">
    <source>
        <dbReference type="EMBL" id="WBW72196.1"/>
    </source>
</evidence>
<evidence type="ECO:0000313" key="5">
    <source>
        <dbReference type="Proteomes" id="UP001212411"/>
    </source>
</evidence>
<dbReference type="Proteomes" id="UP001212411">
    <property type="component" value="Chromosome 1"/>
</dbReference>
<dbReference type="KEGG" id="som:SOMG_00176"/>
<dbReference type="RefSeq" id="XP_056036439.1">
    <property type="nucleotide sequence ID" value="XM_056178972.1"/>
</dbReference>
<reference evidence="4 5" key="1">
    <citation type="journal article" date="2023" name="G3 (Bethesda)">
        <title>A high-quality reference genome for the fission yeast Schizosaccharomyces osmophilus.</title>
        <authorList>
            <person name="Jia G.S."/>
            <person name="Zhang W.C."/>
            <person name="Liang Y."/>
            <person name="Liu X.H."/>
            <person name="Rhind N."/>
            <person name="Pidoux A."/>
            <person name="Brysch-Herzberg M."/>
            <person name="Du L.L."/>
        </authorList>
    </citation>
    <scope>NUCLEOTIDE SEQUENCE [LARGE SCALE GENOMIC DNA]</scope>
    <source>
        <strain evidence="4 5">CBS 15793</strain>
    </source>
</reference>
<feature type="compositionally biased region" description="Basic and acidic residues" evidence="2">
    <location>
        <begin position="532"/>
        <end position="544"/>
    </location>
</feature>
<sequence>MSDTLNTPPTYAWVWNAFSRKLAGTVTKPTSNPPNNVYVEEVNPEDAENKIPEESLRPMDELTPTKHKNGQNGILKTPGTLQIKKSVNFKDHLGDDSLYRELQQKGYEKENKENHMRPKNRFSNDFDYDFEDKYFSQPSSKQLAYKLSQVAQLEGKTENSFKLRQKEENKFPLKHGTKEETHPMDNLGLLRDQGNPKFKVEPKNPTSHFTETDRSLPESSDTKQENLEWSKLIKDCFRDVVNNNRKMKNIIHDVLVDTSHLINSTEVPDEADYTINLDDPMSSSGKYWKQKFDLLETAHTDLEDELEKIRERVDAIMTERQEEISFWKRRCKLLEVDNDRLSRMQKKQEPTFTKHKNNVVPKAKENYPISKELDIPLRENSLFHFSPPKQTRESIKLPNETFSNPLDMSHLAAEMLSHSAKKKQPNDSFFNFGDGSGPISSTPVSAASKVRQRLLHATQTPTPLPMPNRRKEPQNKPSEIEDSLMPSMGLLSKNRELANRQLAHKKEPSNAEFLYGNPSRNKQKYTLTQVHPYERDLQPKDLSKVNELTAEQKLSKERSARARSRLEERRQQRGYA</sequence>
<feature type="region of interest" description="Disordered" evidence="2">
    <location>
        <begin position="457"/>
        <end position="482"/>
    </location>
</feature>
<feature type="compositionally biased region" description="Basic and acidic residues" evidence="2">
    <location>
        <begin position="210"/>
        <end position="224"/>
    </location>
</feature>
<accession>A0AAF0AU85</accession>
<organism evidence="4 5">
    <name type="scientific">Schizosaccharomyces osmophilus</name>
    <dbReference type="NCBI Taxonomy" id="2545709"/>
    <lineage>
        <taxon>Eukaryota</taxon>
        <taxon>Fungi</taxon>
        <taxon>Dikarya</taxon>
        <taxon>Ascomycota</taxon>
        <taxon>Taphrinomycotina</taxon>
        <taxon>Schizosaccharomycetes</taxon>
        <taxon>Schizosaccharomycetales</taxon>
        <taxon>Schizosaccharomycetaceae</taxon>
        <taxon>Schizosaccharomyces</taxon>
    </lineage>
</organism>
<dbReference type="AlphaFoldDB" id="A0AAF0AU85"/>
<dbReference type="InterPro" id="IPR021589">
    <property type="entry name" value="Cut12"/>
</dbReference>
<feature type="compositionally biased region" description="Polar residues" evidence="2">
    <location>
        <begin position="518"/>
        <end position="529"/>
    </location>
</feature>
<name>A0AAF0AU85_9SCHI</name>
<feature type="region of interest" description="Disordered" evidence="2">
    <location>
        <begin position="26"/>
        <end position="76"/>
    </location>
</feature>